<name>A0A517T704_9PLAN</name>
<protein>
    <submittedName>
        <fullName evidence="1">Uncharacterized protein</fullName>
    </submittedName>
</protein>
<dbReference type="InterPro" id="IPR029083">
    <property type="entry name" value="Imm32"/>
</dbReference>
<dbReference type="KEGG" id="chya:V22_13840"/>
<gene>
    <name evidence="1" type="ORF">V22_13840</name>
</gene>
<dbReference type="AlphaFoldDB" id="A0A517T704"/>
<accession>A0A517T704</accession>
<sequence length="81" mass="9054">MVTAPDHAFATVTFASAGEDQPRDQIIIDANRKGLLTLARWMMALADEESQVDHQHFDNDVDFGFYKSVADCELIIQRAGK</sequence>
<proteinExistence type="predicted"/>
<keyword evidence="2" id="KW-1185">Reference proteome</keyword>
<reference evidence="1 2" key="1">
    <citation type="submission" date="2019-02" db="EMBL/GenBank/DDBJ databases">
        <title>Deep-cultivation of Planctomycetes and their phenomic and genomic characterization uncovers novel biology.</title>
        <authorList>
            <person name="Wiegand S."/>
            <person name="Jogler M."/>
            <person name="Boedeker C."/>
            <person name="Pinto D."/>
            <person name="Vollmers J."/>
            <person name="Rivas-Marin E."/>
            <person name="Kohn T."/>
            <person name="Peeters S.H."/>
            <person name="Heuer A."/>
            <person name="Rast P."/>
            <person name="Oberbeckmann S."/>
            <person name="Bunk B."/>
            <person name="Jeske O."/>
            <person name="Meyerdierks A."/>
            <person name="Storesund J.E."/>
            <person name="Kallscheuer N."/>
            <person name="Luecker S."/>
            <person name="Lage O.M."/>
            <person name="Pohl T."/>
            <person name="Merkel B.J."/>
            <person name="Hornburger P."/>
            <person name="Mueller R.-W."/>
            <person name="Bruemmer F."/>
            <person name="Labrenz M."/>
            <person name="Spormann A.M."/>
            <person name="Op den Camp H."/>
            <person name="Overmann J."/>
            <person name="Amann R."/>
            <person name="Jetten M.S.M."/>
            <person name="Mascher T."/>
            <person name="Medema M.H."/>
            <person name="Devos D.P."/>
            <person name="Kaster A.-K."/>
            <person name="Ovreas L."/>
            <person name="Rohde M."/>
            <person name="Galperin M.Y."/>
            <person name="Jogler C."/>
        </authorList>
    </citation>
    <scope>NUCLEOTIDE SEQUENCE [LARGE SCALE GENOMIC DNA]</scope>
    <source>
        <strain evidence="1 2">V22</strain>
    </source>
</reference>
<evidence type="ECO:0000313" key="1">
    <source>
        <dbReference type="EMBL" id="QDT64153.1"/>
    </source>
</evidence>
<dbReference type="Proteomes" id="UP000319976">
    <property type="component" value="Chromosome"/>
</dbReference>
<dbReference type="RefSeq" id="WP_145261080.1">
    <property type="nucleotide sequence ID" value="NZ_CP036316.1"/>
</dbReference>
<dbReference type="EMBL" id="CP036316">
    <property type="protein sequence ID" value="QDT64153.1"/>
    <property type="molecule type" value="Genomic_DNA"/>
</dbReference>
<organism evidence="1 2">
    <name type="scientific">Calycomorphotria hydatis</name>
    <dbReference type="NCBI Taxonomy" id="2528027"/>
    <lineage>
        <taxon>Bacteria</taxon>
        <taxon>Pseudomonadati</taxon>
        <taxon>Planctomycetota</taxon>
        <taxon>Planctomycetia</taxon>
        <taxon>Planctomycetales</taxon>
        <taxon>Planctomycetaceae</taxon>
        <taxon>Calycomorphotria</taxon>
    </lineage>
</organism>
<dbReference type="OrthoDB" id="9960006at2"/>
<evidence type="ECO:0000313" key="2">
    <source>
        <dbReference type="Proteomes" id="UP000319976"/>
    </source>
</evidence>
<dbReference type="Pfam" id="PF15566">
    <property type="entry name" value="Imm32"/>
    <property type="match status" value="1"/>
</dbReference>